<feature type="transmembrane region" description="Helical" evidence="7">
    <location>
        <begin position="183"/>
        <end position="203"/>
    </location>
</feature>
<keyword evidence="6 7" id="KW-0472">Membrane</keyword>
<dbReference type="EMBL" id="DWWV01000014">
    <property type="protein sequence ID" value="HJC09352.1"/>
    <property type="molecule type" value="Genomic_DNA"/>
</dbReference>
<evidence type="ECO:0000256" key="4">
    <source>
        <dbReference type="ARBA" id="ARBA00022692"/>
    </source>
</evidence>
<dbReference type="Pfam" id="PF00528">
    <property type="entry name" value="BPD_transp_1"/>
    <property type="match status" value="1"/>
</dbReference>
<evidence type="ECO:0000256" key="7">
    <source>
        <dbReference type="RuleBase" id="RU363032"/>
    </source>
</evidence>
<comment type="similarity">
    <text evidence="7">Belongs to the binding-protein-dependent transport system permease family.</text>
</comment>
<evidence type="ECO:0000256" key="5">
    <source>
        <dbReference type="ARBA" id="ARBA00022989"/>
    </source>
</evidence>
<evidence type="ECO:0000313" key="9">
    <source>
        <dbReference type="EMBL" id="HJC09352.1"/>
    </source>
</evidence>
<dbReference type="Proteomes" id="UP000823893">
    <property type="component" value="Unassembled WGS sequence"/>
</dbReference>
<comment type="subcellular location">
    <subcellularLocation>
        <location evidence="1 7">Cell membrane</location>
        <topology evidence="1 7">Multi-pass membrane protein</topology>
    </subcellularLocation>
</comment>
<feature type="transmembrane region" description="Helical" evidence="7">
    <location>
        <begin position="239"/>
        <end position="259"/>
    </location>
</feature>
<evidence type="ECO:0000313" key="10">
    <source>
        <dbReference type="Proteomes" id="UP000823893"/>
    </source>
</evidence>
<sequence length="274" mass="30206">MKMWNRRQRILIGLGFSVVFLAVICIWGSLSTEEARVTDFSRKNIAPCLEYIFGTDWLGRDMLARTLKGLSISILIGILAAVVSAAVALILGIASAAMGKTVDTVISFCIDLIMGIPHMLLLILISVALGKGLKGVVIGVALTHWPSLARLIRAEVIQLRESPYIQISRKLGKSSWYIARKHMLPHLVPQFIVGLVLMFPHAILHESSITFLGFGLSTEQPAIGIVLSEAMQYLITGKWWLALFPGLLLVFTVVLFYIMGESLRKMLDPGSIHQ</sequence>
<feature type="transmembrane region" description="Helical" evidence="7">
    <location>
        <begin position="70"/>
        <end position="93"/>
    </location>
</feature>
<keyword evidence="5 7" id="KW-1133">Transmembrane helix</keyword>
<evidence type="ECO:0000256" key="3">
    <source>
        <dbReference type="ARBA" id="ARBA00022475"/>
    </source>
</evidence>
<feature type="domain" description="ABC transmembrane type-1" evidence="8">
    <location>
        <begin position="70"/>
        <end position="260"/>
    </location>
</feature>
<dbReference type="PANTHER" id="PTHR43386">
    <property type="entry name" value="OLIGOPEPTIDE TRANSPORT SYSTEM PERMEASE PROTEIN APPC"/>
    <property type="match status" value="1"/>
</dbReference>
<dbReference type="InterPro" id="IPR000515">
    <property type="entry name" value="MetI-like"/>
</dbReference>
<dbReference type="AlphaFoldDB" id="A0A9D2N2X4"/>
<dbReference type="Gene3D" id="1.10.3720.10">
    <property type="entry name" value="MetI-like"/>
    <property type="match status" value="1"/>
</dbReference>
<evidence type="ECO:0000256" key="2">
    <source>
        <dbReference type="ARBA" id="ARBA00022448"/>
    </source>
</evidence>
<dbReference type="CDD" id="cd06261">
    <property type="entry name" value="TM_PBP2"/>
    <property type="match status" value="1"/>
</dbReference>
<dbReference type="PANTHER" id="PTHR43386:SF23">
    <property type="entry name" value="ABC TRANSPORTER"/>
    <property type="match status" value="1"/>
</dbReference>
<dbReference type="InterPro" id="IPR035906">
    <property type="entry name" value="MetI-like_sf"/>
</dbReference>
<proteinExistence type="inferred from homology"/>
<gene>
    <name evidence="9" type="ORF">H9935_00835</name>
</gene>
<feature type="transmembrane region" description="Helical" evidence="7">
    <location>
        <begin position="12"/>
        <end position="30"/>
    </location>
</feature>
<comment type="caution">
    <text evidence="9">The sequence shown here is derived from an EMBL/GenBank/DDBJ whole genome shotgun (WGS) entry which is preliminary data.</text>
</comment>
<accession>A0A9D2N2X4</accession>
<dbReference type="PROSITE" id="PS50928">
    <property type="entry name" value="ABC_TM1"/>
    <property type="match status" value="1"/>
</dbReference>
<dbReference type="InterPro" id="IPR050366">
    <property type="entry name" value="BP-dependent_transpt_permease"/>
</dbReference>
<dbReference type="SUPFAM" id="SSF161098">
    <property type="entry name" value="MetI-like"/>
    <property type="match status" value="1"/>
</dbReference>
<dbReference type="GO" id="GO:0005886">
    <property type="term" value="C:plasma membrane"/>
    <property type="evidence" value="ECO:0007669"/>
    <property type="project" value="UniProtKB-SubCell"/>
</dbReference>
<dbReference type="GO" id="GO:0055085">
    <property type="term" value="P:transmembrane transport"/>
    <property type="evidence" value="ECO:0007669"/>
    <property type="project" value="InterPro"/>
</dbReference>
<evidence type="ECO:0000259" key="8">
    <source>
        <dbReference type="PROSITE" id="PS50928"/>
    </source>
</evidence>
<feature type="transmembrane region" description="Helical" evidence="7">
    <location>
        <begin position="105"/>
        <end position="129"/>
    </location>
</feature>
<keyword evidence="2 7" id="KW-0813">Transport</keyword>
<organism evidence="9 10">
    <name type="scientific">Candidatus Blautia merdigallinarum</name>
    <dbReference type="NCBI Taxonomy" id="2838495"/>
    <lineage>
        <taxon>Bacteria</taxon>
        <taxon>Bacillati</taxon>
        <taxon>Bacillota</taxon>
        <taxon>Clostridia</taxon>
        <taxon>Lachnospirales</taxon>
        <taxon>Lachnospiraceae</taxon>
        <taxon>Blautia</taxon>
    </lineage>
</organism>
<keyword evidence="3" id="KW-1003">Cell membrane</keyword>
<name>A0A9D2N2X4_9FIRM</name>
<protein>
    <submittedName>
        <fullName evidence="9">ABC transporter permease</fullName>
    </submittedName>
</protein>
<reference evidence="9" key="1">
    <citation type="journal article" date="2021" name="PeerJ">
        <title>Extensive microbial diversity within the chicken gut microbiome revealed by metagenomics and culture.</title>
        <authorList>
            <person name="Gilroy R."/>
            <person name="Ravi A."/>
            <person name="Getino M."/>
            <person name="Pursley I."/>
            <person name="Horton D.L."/>
            <person name="Alikhan N.F."/>
            <person name="Baker D."/>
            <person name="Gharbi K."/>
            <person name="Hall N."/>
            <person name="Watson M."/>
            <person name="Adriaenssens E.M."/>
            <person name="Foster-Nyarko E."/>
            <person name="Jarju S."/>
            <person name="Secka A."/>
            <person name="Antonio M."/>
            <person name="Oren A."/>
            <person name="Chaudhuri R.R."/>
            <person name="La Ragione R."/>
            <person name="Hildebrand F."/>
            <person name="Pallen M.J."/>
        </authorList>
    </citation>
    <scope>NUCLEOTIDE SEQUENCE</scope>
    <source>
        <strain evidence="9">ChiSxjej6B18-287</strain>
    </source>
</reference>
<keyword evidence="4 7" id="KW-0812">Transmembrane</keyword>
<evidence type="ECO:0000256" key="1">
    <source>
        <dbReference type="ARBA" id="ARBA00004651"/>
    </source>
</evidence>
<evidence type="ECO:0000256" key="6">
    <source>
        <dbReference type="ARBA" id="ARBA00023136"/>
    </source>
</evidence>
<reference evidence="9" key="2">
    <citation type="submission" date="2021-04" db="EMBL/GenBank/DDBJ databases">
        <authorList>
            <person name="Gilroy R."/>
        </authorList>
    </citation>
    <scope>NUCLEOTIDE SEQUENCE</scope>
    <source>
        <strain evidence="9">ChiSxjej6B18-287</strain>
    </source>
</reference>